<dbReference type="EMBL" id="CP012643">
    <property type="protein sequence ID" value="ALI99342.1"/>
    <property type="molecule type" value="Genomic_DNA"/>
</dbReference>
<proteinExistence type="predicted"/>
<gene>
    <name evidence="1" type="ORF">DC20_10620</name>
</gene>
<accession>A0A0P0C7G8</accession>
<dbReference type="AlphaFoldDB" id="A0A0P0C7G8"/>
<name>A0A0P0C7G8_9BACT</name>
<dbReference type="KEGG" id="rti:DC20_10620"/>
<dbReference type="STRING" id="512763.DC20_10620"/>
<evidence type="ECO:0000313" key="1">
    <source>
        <dbReference type="EMBL" id="ALI99342.1"/>
    </source>
</evidence>
<dbReference type="PATRIC" id="fig|512763.3.peg.2336"/>
<evidence type="ECO:0000313" key="2">
    <source>
        <dbReference type="Proteomes" id="UP000061382"/>
    </source>
</evidence>
<keyword evidence="2" id="KW-1185">Reference proteome</keyword>
<sequence>MDTSVIYTTSSASNYLKIAQHLKGSWKESQCGNDAGSQCINSTFQEERTKQIRKGLQQFLRETRKRK</sequence>
<protein>
    <submittedName>
        <fullName evidence="1">Uncharacterized protein</fullName>
    </submittedName>
</protein>
<dbReference type="Proteomes" id="UP000061382">
    <property type="component" value="Chromosome"/>
</dbReference>
<reference evidence="1 2" key="1">
    <citation type="submission" date="2015-08" db="EMBL/GenBank/DDBJ databases">
        <title>Complete genome sequence of Rufibacter tibetensis strain 1351t, a radiation-resistant bacterium from tibet plateau.</title>
        <authorList>
            <person name="Dai J."/>
        </authorList>
    </citation>
    <scope>NUCLEOTIDE SEQUENCE [LARGE SCALE GENOMIC DNA]</scope>
    <source>
        <strain evidence="1 2">1351</strain>
    </source>
</reference>
<organism evidence="1 2">
    <name type="scientific">Rufibacter tibetensis</name>
    <dbReference type="NCBI Taxonomy" id="512763"/>
    <lineage>
        <taxon>Bacteria</taxon>
        <taxon>Pseudomonadati</taxon>
        <taxon>Bacteroidota</taxon>
        <taxon>Cytophagia</taxon>
        <taxon>Cytophagales</taxon>
        <taxon>Hymenobacteraceae</taxon>
        <taxon>Rufibacter</taxon>
    </lineage>
</organism>